<comment type="caution">
    <text evidence="1">The sequence shown here is derived from an EMBL/GenBank/DDBJ whole genome shotgun (WGS) entry which is preliminary data.</text>
</comment>
<proteinExistence type="predicted"/>
<dbReference type="EMBL" id="CM043023">
    <property type="protein sequence ID" value="KAI4454689.1"/>
    <property type="molecule type" value="Genomic_DNA"/>
</dbReference>
<accession>A0ACB9SJP6</accession>
<dbReference type="Proteomes" id="UP001056778">
    <property type="component" value="Chromosome 9"/>
</dbReference>
<sequence length="216" mass="24850">MQIERIQNPYLLAAFLLKKDEMTRRTGQQEIKKLFHGTKEASVMDICNDNFDWRCFGKSTGHKSVGVSFASTANYANNYVDKTCDNQVMFLVHVLVGKTTIGVSSMKLPPNGFDTSIKPNGDVIVKYEDNEFYPAYKIVYKSKKTKKKSKSRGKIIGRLNRISGCEFSGYGFIMMTPMIVTYYDDYYDVITITTIIIIMFTAIMLMMKEEEKRQFF</sequence>
<protein>
    <submittedName>
        <fullName evidence="1">Poly [adp-ribose] polymerase</fullName>
    </submittedName>
</protein>
<keyword evidence="2" id="KW-1185">Reference proteome</keyword>
<organism evidence="1 2">
    <name type="scientific">Holotrichia oblita</name>
    <name type="common">Chafer beetle</name>
    <dbReference type="NCBI Taxonomy" id="644536"/>
    <lineage>
        <taxon>Eukaryota</taxon>
        <taxon>Metazoa</taxon>
        <taxon>Ecdysozoa</taxon>
        <taxon>Arthropoda</taxon>
        <taxon>Hexapoda</taxon>
        <taxon>Insecta</taxon>
        <taxon>Pterygota</taxon>
        <taxon>Neoptera</taxon>
        <taxon>Endopterygota</taxon>
        <taxon>Coleoptera</taxon>
        <taxon>Polyphaga</taxon>
        <taxon>Scarabaeiformia</taxon>
        <taxon>Scarabaeidae</taxon>
        <taxon>Melolonthinae</taxon>
        <taxon>Holotrichia</taxon>
    </lineage>
</organism>
<evidence type="ECO:0000313" key="1">
    <source>
        <dbReference type="EMBL" id="KAI4454689.1"/>
    </source>
</evidence>
<gene>
    <name evidence="1" type="ORF">MML48_9g00010761</name>
</gene>
<reference evidence="1" key="1">
    <citation type="submission" date="2022-04" db="EMBL/GenBank/DDBJ databases">
        <title>Chromosome-scale genome assembly of Holotrichia oblita Faldermann.</title>
        <authorList>
            <person name="Rongchong L."/>
        </authorList>
    </citation>
    <scope>NUCLEOTIDE SEQUENCE</scope>
    <source>
        <strain evidence="1">81SQS9</strain>
    </source>
</reference>
<evidence type="ECO:0000313" key="2">
    <source>
        <dbReference type="Proteomes" id="UP001056778"/>
    </source>
</evidence>
<name>A0ACB9SJP6_HOLOL</name>